<evidence type="ECO:0000313" key="1">
    <source>
        <dbReference type="EMBL" id="MCF2872299.1"/>
    </source>
</evidence>
<organism evidence="1 2">
    <name type="scientific">Octadecabacter dasysiphoniae</name>
    <dbReference type="NCBI Taxonomy" id="2909341"/>
    <lineage>
        <taxon>Bacteria</taxon>
        <taxon>Pseudomonadati</taxon>
        <taxon>Pseudomonadota</taxon>
        <taxon>Alphaproteobacteria</taxon>
        <taxon>Rhodobacterales</taxon>
        <taxon>Roseobacteraceae</taxon>
        <taxon>Octadecabacter</taxon>
    </lineage>
</organism>
<evidence type="ECO:0000313" key="2">
    <source>
        <dbReference type="Proteomes" id="UP001200557"/>
    </source>
</evidence>
<reference evidence="1 2" key="1">
    <citation type="submission" date="2022-01" db="EMBL/GenBank/DDBJ databases">
        <title>Octadecabacter sp. nov., isolated from a marine alga.</title>
        <authorList>
            <person name="Jin M.S."/>
            <person name="Kim H.M."/>
            <person name="Han D.M."/>
            <person name="Jung J.J."/>
            <person name="Jeon C.O."/>
        </authorList>
    </citation>
    <scope>NUCLEOTIDE SEQUENCE [LARGE SCALE GENOMIC DNA]</scope>
    <source>
        <strain evidence="1 2">G9-8</strain>
    </source>
</reference>
<dbReference type="EMBL" id="JAKGAQ010000003">
    <property type="protein sequence ID" value="MCF2872299.1"/>
    <property type="molecule type" value="Genomic_DNA"/>
</dbReference>
<comment type="caution">
    <text evidence="1">The sequence shown here is derived from an EMBL/GenBank/DDBJ whole genome shotgun (WGS) entry which is preliminary data.</text>
</comment>
<protein>
    <submittedName>
        <fullName evidence="1">DUF177 domain-containing protein</fullName>
    </submittedName>
</protein>
<dbReference type="InterPro" id="IPR003772">
    <property type="entry name" value="YceD"/>
</dbReference>
<proteinExistence type="predicted"/>
<gene>
    <name evidence="1" type="ORF">L0664_14585</name>
</gene>
<sequence length="184" mass="20172">MADLPTHPIRLADLNNRKRAHFTIEPDSDGRKAIATALDVLQIKKLKFDGALIPTGRRDWRIEARLGATVSQACVVTLDPVTTRIDEDIMRSYVSDWDVPDDEEVEIEAEDTDDPLPDTLDLIEVIIEALALALPAYPRKDGIEATVVGVTEPGKAVMTDEDARPFAGLAALRANLENKGDSDD</sequence>
<keyword evidence="2" id="KW-1185">Reference proteome</keyword>
<dbReference type="RefSeq" id="WP_235226617.1">
    <property type="nucleotide sequence ID" value="NZ_JAKGAQ010000003.1"/>
</dbReference>
<dbReference type="Pfam" id="PF02620">
    <property type="entry name" value="YceD"/>
    <property type="match status" value="1"/>
</dbReference>
<name>A0ABS9CYP3_9RHOB</name>
<accession>A0ABS9CYP3</accession>
<dbReference type="Proteomes" id="UP001200557">
    <property type="component" value="Unassembled WGS sequence"/>
</dbReference>